<dbReference type="Proteomes" id="UP000604046">
    <property type="component" value="Unassembled WGS sequence"/>
</dbReference>
<feature type="region of interest" description="Disordered" evidence="1">
    <location>
        <begin position="1"/>
        <end position="34"/>
    </location>
</feature>
<comment type="caution">
    <text evidence="2">The sequence shown here is derived from an EMBL/GenBank/DDBJ whole genome shotgun (WGS) entry which is preliminary data.</text>
</comment>
<reference evidence="2" key="1">
    <citation type="submission" date="2021-02" db="EMBL/GenBank/DDBJ databases">
        <authorList>
            <person name="Dougan E. K."/>
            <person name="Rhodes N."/>
            <person name="Thang M."/>
            <person name="Chan C."/>
        </authorList>
    </citation>
    <scope>NUCLEOTIDE SEQUENCE</scope>
</reference>
<organism evidence="2 3">
    <name type="scientific">Symbiodinium natans</name>
    <dbReference type="NCBI Taxonomy" id="878477"/>
    <lineage>
        <taxon>Eukaryota</taxon>
        <taxon>Sar</taxon>
        <taxon>Alveolata</taxon>
        <taxon>Dinophyceae</taxon>
        <taxon>Suessiales</taxon>
        <taxon>Symbiodiniaceae</taxon>
        <taxon>Symbiodinium</taxon>
    </lineage>
</organism>
<evidence type="ECO:0000313" key="3">
    <source>
        <dbReference type="Proteomes" id="UP000604046"/>
    </source>
</evidence>
<accession>A0A812QRQ5</accession>
<proteinExistence type="predicted"/>
<evidence type="ECO:0000313" key="2">
    <source>
        <dbReference type="EMBL" id="CAE7400422.1"/>
    </source>
</evidence>
<dbReference type="AlphaFoldDB" id="A0A812QRQ5"/>
<gene>
    <name evidence="2" type="ORF">SNAT2548_LOCUS21800</name>
</gene>
<dbReference type="EMBL" id="CAJNDS010002263">
    <property type="protein sequence ID" value="CAE7400422.1"/>
    <property type="molecule type" value="Genomic_DNA"/>
</dbReference>
<protein>
    <submittedName>
        <fullName evidence="2">Uncharacterized protein</fullName>
    </submittedName>
</protein>
<feature type="compositionally biased region" description="Polar residues" evidence="1">
    <location>
        <begin position="21"/>
        <end position="34"/>
    </location>
</feature>
<evidence type="ECO:0000256" key="1">
    <source>
        <dbReference type="SAM" id="MobiDB-lite"/>
    </source>
</evidence>
<name>A0A812QRQ5_9DINO</name>
<dbReference type="OrthoDB" id="446288at2759"/>
<keyword evidence="3" id="KW-1185">Reference proteome</keyword>
<sequence length="210" mass="23281">MAGLQQVEAPGRQARSKRPRTQNAGESGSEQMDQQIKQLGNQLRTVMKIVGQHDREIRELEAWSCHTYLLSKDSQLAKDLRAAMEAWKSKIPEAGPHPQGPPRWTVAGTVANALVKDGARRAQLGKFVAFHESLSSLEDMESSIQFAVAKETRDGKVLLKLRPQMVCQAEWHEAAAVLREIIIAEGGEQKHGAAPLNPLVRQIEARSHRS</sequence>